<dbReference type="OrthoDB" id="10413384at2759"/>
<name>A0A812U301_SYMPI</name>
<protein>
    <submittedName>
        <fullName evidence="1">Uncharacterized protein</fullName>
    </submittedName>
</protein>
<accession>A0A812U301</accession>
<sequence length="86" mass="9611">MAWWPGSVPLHVEGMSRTSQCRPVHGGYPQPAHWSAWPWSTEFSAAESASCKLELMQEEVLGPTKRAWLDACEEVVATAKRVCIKQ</sequence>
<gene>
    <name evidence="1" type="ORF">SPIL2461_LOCUS14986</name>
</gene>
<comment type="caution">
    <text evidence="1">The sequence shown here is derived from an EMBL/GenBank/DDBJ whole genome shotgun (WGS) entry which is preliminary data.</text>
</comment>
<reference evidence="1" key="1">
    <citation type="submission" date="2021-02" db="EMBL/GenBank/DDBJ databases">
        <authorList>
            <person name="Dougan E. K."/>
            <person name="Rhodes N."/>
            <person name="Thang M."/>
            <person name="Chan C."/>
        </authorList>
    </citation>
    <scope>NUCLEOTIDE SEQUENCE</scope>
</reference>
<organism evidence="1 2">
    <name type="scientific">Symbiodinium pilosum</name>
    <name type="common">Dinoflagellate</name>
    <dbReference type="NCBI Taxonomy" id="2952"/>
    <lineage>
        <taxon>Eukaryota</taxon>
        <taxon>Sar</taxon>
        <taxon>Alveolata</taxon>
        <taxon>Dinophyceae</taxon>
        <taxon>Suessiales</taxon>
        <taxon>Symbiodiniaceae</taxon>
        <taxon>Symbiodinium</taxon>
    </lineage>
</organism>
<proteinExistence type="predicted"/>
<feature type="non-terminal residue" evidence="1">
    <location>
        <position position="86"/>
    </location>
</feature>
<dbReference type="AlphaFoldDB" id="A0A812U301"/>
<evidence type="ECO:0000313" key="2">
    <source>
        <dbReference type="Proteomes" id="UP000649617"/>
    </source>
</evidence>
<evidence type="ECO:0000313" key="1">
    <source>
        <dbReference type="EMBL" id="CAE7560516.1"/>
    </source>
</evidence>
<keyword evidence="2" id="KW-1185">Reference proteome</keyword>
<dbReference type="EMBL" id="CAJNIZ010035559">
    <property type="protein sequence ID" value="CAE7560516.1"/>
    <property type="molecule type" value="Genomic_DNA"/>
</dbReference>
<dbReference type="Proteomes" id="UP000649617">
    <property type="component" value="Unassembled WGS sequence"/>
</dbReference>